<protein>
    <submittedName>
        <fullName evidence="2">UrcA family protein</fullName>
    </submittedName>
</protein>
<feature type="signal peptide" evidence="1">
    <location>
        <begin position="1"/>
        <end position="22"/>
    </location>
</feature>
<comment type="caution">
    <text evidence="2">The sequence shown here is derived from an EMBL/GenBank/DDBJ whole genome shotgun (WGS) entry which is preliminary data.</text>
</comment>
<proteinExistence type="predicted"/>
<dbReference type="NCBIfam" id="TIGR04433">
    <property type="entry name" value="UrcA_uranyl"/>
    <property type="match status" value="1"/>
</dbReference>
<feature type="chain" id="PRO_5046269846" evidence="1">
    <location>
        <begin position="23"/>
        <end position="129"/>
    </location>
</feature>
<keyword evidence="3" id="KW-1185">Reference proteome</keyword>
<dbReference type="RefSeq" id="WP_244021408.1">
    <property type="nucleotide sequence ID" value="NZ_JALHLF010000049.1"/>
</dbReference>
<evidence type="ECO:0000256" key="1">
    <source>
        <dbReference type="SAM" id="SignalP"/>
    </source>
</evidence>
<keyword evidence="1" id="KW-0732">Signal</keyword>
<evidence type="ECO:0000313" key="2">
    <source>
        <dbReference type="EMBL" id="MCJ2183527.1"/>
    </source>
</evidence>
<gene>
    <name evidence="2" type="ORF">MTR62_12615</name>
</gene>
<reference evidence="2" key="1">
    <citation type="submission" date="2022-03" db="EMBL/GenBank/DDBJ databases">
        <title>Identification of a novel bacterium isolated from mangrove sediments.</title>
        <authorList>
            <person name="Pan X."/>
        </authorList>
    </citation>
    <scope>NUCLEOTIDE SEQUENCE</scope>
    <source>
        <strain evidence="2">B1949</strain>
    </source>
</reference>
<sequence length="129" mass="13850">MNRLALAACSLSALLVATPVLADVVVKKAENFRDKTVNQTLDVRTSDLNLADAHALRTLDNRLAAAVREVCGYAEVRQPANWADMMQCRKDARARAEADRDALLAARLAARGDPAALARLEGTPLRVGG</sequence>
<evidence type="ECO:0000313" key="3">
    <source>
        <dbReference type="Proteomes" id="UP001162881"/>
    </source>
</evidence>
<dbReference type="EMBL" id="JALHLF010000049">
    <property type="protein sequence ID" value="MCJ2183527.1"/>
    <property type="molecule type" value="Genomic_DNA"/>
</dbReference>
<dbReference type="Proteomes" id="UP001162881">
    <property type="component" value="Unassembled WGS sequence"/>
</dbReference>
<name>A0ABT0BEQ4_9SPHN</name>
<organism evidence="2 3">
    <name type="scientific">Novosphingobium organovorum</name>
    <dbReference type="NCBI Taxonomy" id="2930092"/>
    <lineage>
        <taxon>Bacteria</taxon>
        <taxon>Pseudomonadati</taxon>
        <taxon>Pseudomonadota</taxon>
        <taxon>Alphaproteobacteria</taxon>
        <taxon>Sphingomonadales</taxon>
        <taxon>Sphingomonadaceae</taxon>
        <taxon>Novosphingobium</taxon>
    </lineage>
</organism>
<dbReference type="InterPro" id="IPR030972">
    <property type="entry name" value="UrcA_uranyl"/>
</dbReference>
<accession>A0ABT0BEQ4</accession>